<organism evidence="5 6">
    <name type="scientific">Sporothrix curviconia</name>
    <dbReference type="NCBI Taxonomy" id="1260050"/>
    <lineage>
        <taxon>Eukaryota</taxon>
        <taxon>Fungi</taxon>
        <taxon>Dikarya</taxon>
        <taxon>Ascomycota</taxon>
        <taxon>Pezizomycotina</taxon>
        <taxon>Sordariomycetes</taxon>
        <taxon>Sordariomycetidae</taxon>
        <taxon>Ophiostomatales</taxon>
        <taxon>Ophiostomataceae</taxon>
        <taxon>Sporothrix</taxon>
    </lineage>
</organism>
<evidence type="ECO:0000313" key="6">
    <source>
        <dbReference type="Proteomes" id="UP001642405"/>
    </source>
</evidence>
<comment type="caution">
    <text evidence="5">The sequence shown here is derived from an EMBL/GenBank/DDBJ whole genome shotgun (WGS) entry which is preliminary data.</text>
</comment>
<evidence type="ECO:0000259" key="3">
    <source>
        <dbReference type="Pfam" id="PF16335"/>
    </source>
</evidence>
<evidence type="ECO:0008006" key="7">
    <source>
        <dbReference type="Google" id="ProtNLM"/>
    </source>
</evidence>
<dbReference type="PANTHER" id="PTHR31987">
    <property type="entry name" value="GLUTAMINASE A-RELATED"/>
    <property type="match status" value="1"/>
</dbReference>
<feature type="signal peptide" evidence="2">
    <location>
        <begin position="1"/>
        <end position="24"/>
    </location>
</feature>
<feature type="chain" id="PRO_5046100271" description="Glutaminase" evidence="2">
    <location>
        <begin position="25"/>
        <end position="960"/>
    </location>
</feature>
<sequence length="960" mass="103878">MKACRWSGLALVTAVYFLLLDCSAANYLHSDGQDANGHALPEYSPARPPSVPLAVRSPYLSAWLTTAGNTTLNSGSATFWSGIPLGWDGLVAVDNMTYEYLGTGAQSLQRITGLVEPARPQSVRYDMHYSNFTFLAGPVEIKASFFSPVTPRDVCRTSIPMSYLTTTVRVLDNQTHAIRMYSDVNDAWIRHQRASPLLWDLTQDVNTAPIGGGGAGISTQPGNSTTKGTKSQAPYSNSSTQATAPYTWTLQQSIAYPLSEDSDMAQWGNFTFSTAALDGARVSYANGDPVAVRYEFVTQRTLPSLQQRNYASFAGRESVFAFAHDFGHVRGGKTVSTRYTVGSIQTPAARYLYYGGVAQLRPWWQQCYGGDTASLVRFHWHDFETVSRLAAEMTDELKSDIKAYYEEDGGHAHKANKTGKSAGSADPAKAFFPNSAMPTSMSTTTTTTITATTTTTSTTTPSLSGAAPTSTNAAHGAYIFDPNTAYGFLSARDNTTGVGVPGVAEAESLYAIVALSARQVMGAYIYAIPPPSPLSSSPSTSTPEEPLMFQKEISSDGNLNSIDVIYPAAPFFLWANPDLLGYLLQPALEMQEGTFYPNSYCAHDIGAQFPNATGHVDGNDEYMPVEESGNFLLLSYAYVQFVDDAPKGSAWLAEHYRLLRQFAEYLVAFSLVPAAQLSTDDFAGTLANQTNLAIKGILGVASMGEMARLAGHADDAAYYAKTARNYYRQWAAFAVDPTGHSHTLLAYQWRSSWGLLYNVYMDRLLDLSIVGEDIYAMQSAWYAQVSQVFGVPLDSRHHYTKSDWMMWAAATSTPSTRRLLVTSLAYWLNYTTTEHPFADLFEVVGTGYYPQVPQDIRFQARPVVGGHFAILALARSQQLGASDTSNSTRTASSPSSTRLSSAPPPTVVVVTGGTNTATATSLTSSKPGGASTKLPPQGMVDGKAAEGNGRRSESFAGRFM</sequence>
<evidence type="ECO:0000313" key="5">
    <source>
        <dbReference type="EMBL" id="CAK7210544.1"/>
    </source>
</evidence>
<dbReference type="Pfam" id="PF17168">
    <property type="entry name" value="DUF5127"/>
    <property type="match status" value="2"/>
</dbReference>
<feature type="domain" description="Glutaminase A central" evidence="3">
    <location>
        <begin position="510"/>
        <end position="871"/>
    </location>
</feature>
<dbReference type="PANTHER" id="PTHR31987:SF1">
    <property type="entry name" value="GLUTAMINASE A"/>
    <property type="match status" value="1"/>
</dbReference>
<evidence type="ECO:0000256" key="2">
    <source>
        <dbReference type="SAM" id="SignalP"/>
    </source>
</evidence>
<feature type="domain" description="Glutaminase A N-terminal" evidence="4">
    <location>
        <begin position="130"/>
        <end position="205"/>
    </location>
</feature>
<dbReference type="InterPro" id="IPR032514">
    <property type="entry name" value="GtaA_central"/>
</dbReference>
<accession>A0ABP0ATE0</accession>
<name>A0ABP0ATE0_9PEZI</name>
<dbReference type="InterPro" id="IPR052743">
    <property type="entry name" value="Glutaminase_GtaA"/>
</dbReference>
<feature type="compositionally biased region" description="Polar residues" evidence="1">
    <location>
        <begin position="217"/>
        <end position="238"/>
    </location>
</feature>
<dbReference type="Proteomes" id="UP001642405">
    <property type="component" value="Unassembled WGS sequence"/>
</dbReference>
<dbReference type="InterPro" id="IPR033433">
    <property type="entry name" value="GtaA_N"/>
</dbReference>
<feature type="compositionally biased region" description="Low complexity" evidence="1">
    <location>
        <begin position="884"/>
        <end position="925"/>
    </location>
</feature>
<dbReference type="EMBL" id="CAWUHB010000003">
    <property type="protein sequence ID" value="CAK7210544.1"/>
    <property type="molecule type" value="Genomic_DNA"/>
</dbReference>
<gene>
    <name evidence="5" type="ORF">SCUCBS95973_000818</name>
</gene>
<dbReference type="Pfam" id="PF16335">
    <property type="entry name" value="GtaA_6_Hairpin"/>
    <property type="match status" value="1"/>
</dbReference>
<feature type="region of interest" description="Disordered" evidence="1">
    <location>
        <begin position="881"/>
        <end position="960"/>
    </location>
</feature>
<feature type="domain" description="Glutaminase A N-terminal" evidence="4">
    <location>
        <begin position="236"/>
        <end position="399"/>
    </location>
</feature>
<evidence type="ECO:0000259" key="4">
    <source>
        <dbReference type="Pfam" id="PF17168"/>
    </source>
</evidence>
<reference evidence="5 6" key="1">
    <citation type="submission" date="2024-01" db="EMBL/GenBank/DDBJ databases">
        <authorList>
            <person name="Allen C."/>
            <person name="Tagirdzhanova G."/>
        </authorList>
    </citation>
    <scope>NUCLEOTIDE SEQUENCE [LARGE SCALE GENOMIC DNA]</scope>
</reference>
<evidence type="ECO:0000256" key="1">
    <source>
        <dbReference type="SAM" id="MobiDB-lite"/>
    </source>
</evidence>
<keyword evidence="2" id="KW-0732">Signal</keyword>
<protein>
    <recommendedName>
        <fullName evidence="7">Glutaminase</fullName>
    </recommendedName>
</protein>
<proteinExistence type="predicted"/>
<keyword evidence="6" id="KW-1185">Reference proteome</keyword>
<feature type="region of interest" description="Disordered" evidence="1">
    <location>
        <begin position="211"/>
        <end position="238"/>
    </location>
</feature>